<dbReference type="PANTHER" id="PTHR33434">
    <property type="entry name" value="DEGV DOMAIN-CONTAINING PROTEIN DR_1986-RELATED"/>
    <property type="match status" value="1"/>
</dbReference>
<dbReference type="NCBIfam" id="TIGR00762">
    <property type="entry name" value="DegV"/>
    <property type="match status" value="1"/>
</dbReference>
<dbReference type="PANTHER" id="PTHR33434:SF2">
    <property type="entry name" value="FATTY ACID-BINDING PROTEIN TM_1468"/>
    <property type="match status" value="1"/>
</dbReference>
<dbReference type="OrthoDB" id="9775494at2"/>
<dbReference type="Gene3D" id="3.30.1180.10">
    <property type="match status" value="1"/>
</dbReference>
<dbReference type="SUPFAM" id="SSF82549">
    <property type="entry name" value="DAK1/DegV-like"/>
    <property type="match status" value="1"/>
</dbReference>
<comment type="caution">
    <text evidence="3">The sequence shown here is derived from an EMBL/GenBank/DDBJ whole genome shotgun (WGS) entry which is preliminary data.</text>
</comment>
<protein>
    <submittedName>
        <fullName evidence="3">DegV family protein</fullName>
    </submittedName>
</protein>
<dbReference type="RefSeq" id="WP_038026120.1">
    <property type="nucleotide sequence ID" value="NZ_JPVU01000148.1"/>
</dbReference>
<evidence type="ECO:0000313" key="4">
    <source>
        <dbReference type="Proteomes" id="UP000029380"/>
    </source>
</evidence>
<dbReference type="InterPro" id="IPR003797">
    <property type="entry name" value="DegV"/>
</dbReference>
<dbReference type="GO" id="GO:0008289">
    <property type="term" value="F:lipid binding"/>
    <property type="evidence" value="ECO:0007669"/>
    <property type="project" value="UniProtKB-KW"/>
</dbReference>
<dbReference type="PATRIC" id="fig|1302649.3.peg.1370"/>
<organism evidence="3 4">
    <name type="scientific">Tetragenococcus muriaticus PMC-11-5</name>
    <dbReference type="NCBI Taxonomy" id="1302649"/>
    <lineage>
        <taxon>Bacteria</taxon>
        <taxon>Bacillati</taxon>
        <taxon>Bacillota</taxon>
        <taxon>Bacilli</taxon>
        <taxon>Lactobacillales</taxon>
        <taxon>Enterococcaceae</taxon>
        <taxon>Tetragenococcus</taxon>
    </lineage>
</organism>
<comment type="function">
    <text evidence="1">May bind long-chain fatty acids, such as palmitate, and may play a role in lipid transport or fatty acid metabolism.</text>
</comment>
<dbReference type="InterPro" id="IPR043168">
    <property type="entry name" value="DegV_C"/>
</dbReference>
<keyword evidence="2" id="KW-0446">Lipid-binding</keyword>
<proteinExistence type="predicted"/>
<reference evidence="3 4" key="1">
    <citation type="submission" date="2014-08" db="EMBL/GenBank/DDBJ databases">
        <title>Genome sequence of Tetragenococcus muriaticus.</title>
        <authorList>
            <person name="Chuea-nongthon C."/>
            <person name="Rodtong S."/>
            <person name="Yongsawatdigul J."/>
            <person name="Steele J.L."/>
            <person name="Liu X.-y."/>
            <person name="Speers J."/>
            <person name="Glasner J.D."/>
            <person name="Neeno-Eckwall E.C."/>
        </authorList>
    </citation>
    <scope>NUCLEOTIDE SEQUENCE [LARGE SCALE GENOMIC DNA]</scope>
    <source>
        <strain evidence="3 4">PMC-11-5</strain>
    </source>
</reference>
<evidence type="ECO:0000256" key="1">
    <source>
        <dbReference type="ARBA" id="ARBA00003238"/>
    </source>
</evidence>
<dbReference type="InterPro" id="IPR050270">
    <property type="entry name" value="DegV_domain_contain"/>
</dbReference>
<evidence type="ECO:0000313" key="3">
    <source>
        <dbReference type="EMBL" id="KFN91483.1"/>
    </source>
</evidence>
<gene>
    <name evidence="3" type="ORF">TMUPMC115_1366</name>
</gene>
<dbReference type="Gene3D" id="3.40.50.10170">
    <property type="match status" value="1"/>
</dbReference>
<sequence>MKLAVVTDSTAFLPERVRDHQDLFVIPIPVILDGKVYNEDVDIKADEYYKLMKKSKEFPKTSQPTFGETLDLYKNLKEKEYDTIISIHLSSGISGYVTNLNSIKDSVEGLTVIPYDAQITSMPMGHMVEASLDMLDAGKTLDEILTYLDMIRSSTYAYFIVDDLNNLVRGGRLTNGAALIGGLLKIKPVLTFEDGKIVLFEKIRSTKKALRRCEEVIGQRKEEIGRPVKLYIIHGNNLELAKKEKARLEKNYSDITVEIGHFGPVIGTHLGEKALGFAICAE</sequence>
<dbReference type="EMBL" id="JPVU01000148">
    <property type="protein sequence ID" value="KFN91483.1"/>
    <property type="molecule type" value="Genomic_DNA"/>
</dbReference>
<dbReference type="Proteomes" id="UP000029380">
    <property type="component" value="Unassembled WGS sequence"/>
</dbReference>
<dbReference type="AlphaFoldDB" id="A0A091CD53"/>
<dbReference type="PROSITE" id="PS51482">
    <property type="entry name" value="DEGV"/>
    <property type="match status" value="1"/>
</dbReference>
<dbReference type="Pfam" id="PF02645">
    <property type="entry name" value="DegV"/>
    <property type="match status" value="1"/>
</dbReference>
<accession>A0A091CD53</accession>
<name>A0A091CD53_9ENTE</name>
<evidence type="ECO:0000256" key="2">
    <source>
        <dbReference type="ARBA" id="ARBA00023121"/>
    </source>
</evidence>